<evidence type="ECO:0000259" key="1">
    <source>
        <dbReference type="Pfam" id="PF01966"/>
    </source>
</evidence>
<comment type="caution">
    <text evidence="2">The sequence shown here is derived from an EMBL/GenBank/DDBJ whole genome shotgun (WGS) entry which is preliminary data.</text>
</comment>
<sequence>MKDRFIGLCQQLITRPGADKLLAWLETTDFFEAPASTRFHLSHPGGLVEHSIHVYHRLHDLFVSERQNRENDPFIELSDNEEETIAICGLLHDICKANFYAVEMRNRKNEQGQWEKYPFYVVNDQLPYGHGEKSVYIISDFMKLTREEAMAIRWHMGFSDNDFKAGGFSVGNAFEKFPLALLTHMADLQATYLDEPREDA</sequence>
<dbReference type="Proteomes" id="UP000434475">
    <property type="component" value="Unassembled WGS sequence"/>
</dbReference>
<evidence type="ECO:0000313" key="3">
    <source>
        <dbReference type="Proteomes" id="UP000434475"/>
    </source>
</evidence>
<dbReference type="RefSeq" id="WP_172697393.1">
    <property type="nucleotide sequence ID" value="NZ_WKPR01000004.1"/>
</dbReference>
<proteinExistence type="predicted"/>
<protein>
    <submittedName>
        <fullName evidence="2">HD domain-containing protein</fullName>
    </submittedName>
</protein>
<dbReference type="EMBL" id="WKPR01000004">
    <property type="protein sequence ID" value="MSB19030.1"/>
    <property type="molecule type" value="Genomic_DNA"/>
</dbReference>
<dbReference type="Pfam" id="PF01966">
    <property type="entry name" value="HD"/>
    <property type="match status" value="1"/>
</dbReference>
<accession>A0A6I2R235</accession>
<dbReference type="SUPFAM" id="SSF109604">
    <property type="entry name" value="HD-domain/PDEase-like"/>
    <property type="match status" value="1"/>
</dbReference>
<dbReference type="Gene3D" id="1.10.3210.10">
    <property type="entry name" value="Hypothetical protein af1432"/>
    <property type="match status" value="1"/>
</dbReference>
<dbReference type="InterPro" id="IPR006674">
    <property type="entry name" value="HD_domain"/>
</dbReference>
<organism evidence="2 3">
    <name type="scientific">Flavonifractor plautii</name>
    <name type="common">Fusobacterium plautii</name>
    <dbReference type="NCBI Taxonomy" id="292800"/>
    <lineage>
        <taxon>Bacteria</taxon>
        <taxon>Bacillati</taxon>
        <taxon>Bacillota</taxon>
        <taxon>Clostridia</taxon>
        <taxon>Eubacteriales</taxon>
        <taxon>Oscillospiraceae</taxon>
        <taxon>Flavonifractor</taxon>
    </lineage>
</organism>
<evidence type="ECO:0000313" key="2">
    <source>
        <dbReference type="EMBL" id="MSB19030.1"/>
    </source>
</evidence>
<gene>
    <name evidence="2" type="ORF">GKE97_05800</name>
</gene>
<reference evidence="2 3" key="1">
    <citation type="journal article" date="2019" name="Nat. Med.">
        <title>A library of human gut bacterial isolates paired with longitudinal multiomics data enables mechanistic microbiome research.</title>
        <authorList>
            <person name="Poyet M."/>
            <person name="Groussin M."/>
            <person name="Gibbons S.M."/>
            <person name="Avila-Pacheco J."/>
            <person name="Jiang X."/>
            <person name="Kearney S.M."/>
            <person name="Perrotta A.R."/>
            <person name="Berdy B."/>
            <person name="Zhao S."/>
            <person name="Lieberman T.D."/>
            <person name="Swanson P.K."/>
            <person name="Smith M."/>
            <person name="Roesemann S."/>
            <person name="Alexander J.E."/>
            <person name="Rich S.A."/>
            <person name="Livny J."/>
            <person name="Vlamakis H."/>
            <person name="Clish C."/>
            <person name="Bullock K."/>
            <person name="Deik A."/>
            <person name="Scott J."/>
            <person name="Pierce K.A."/>
            <person name="Xavier R.J."/>
            <person name="Alm E.J."/>
        </authorList>
    </citation>
    <scope>NUCLEOTIDE SEQUENCE [LARGE SCALE GENOMIC DNA]</scope>
    <source>
        <strain evidence="2 3">BIOML-A2</strain>
    </source>
</reference>
<dbReference type="AlphaFoldDB" id="A0A6I2R235"/>
<name>A0A6I2R235_FLAPL</name>
<feature type="domain" description="HD" evidence="1">
    <location>
        <begin position="48"/>
        <end position="160"/>
    </location>
</feature>